<evidence type="ECO:0000256" key="4">
    <source>
        <dbReference type="ARBA" id="ARBA00023163"/>
    </source>
</evidence>
<proteinExistence type="inferred from homology"/>
<dbReference type="Gene3D" id="3.40.190.10">
    <property type="entry name" value="Periplasmic binding protein-like II"/>
    <property type="match status" value="2"/>
</dbReference>
<dbReference type="CDD" id="cd05466">
    <property type="entry name" value="PBP2_LTTR_substrate"/>
    <property type="match status" value="1"/>
</dbReference>
<dbReference type="RefSeq" id="WP_013047608.1">
    <property type="nucleotide sequence ID" value="NC_014011.1"/>
</dbReference>
<dbReference type="FunFam" id="1.10.10.10:FF:000001">
    <property type="entry name" value="LysR family transcriptional regulator"/>
    <property type="match status" value="1"/>
</dbReference>
<evidence type="ECO:0000313" key="7">
    <source>
        <dbReference type="Proteomes" id="UP000002366"/>
    </source>
</evidence>
<dbReference type="STRING" id="572547.Amico_0195"/>
<reference evidence="6 7" key="1">
    <citation type="journal article" date="2010" name="Stand. Genomic Sci.">
        <title>Complete genome sequence of Aminobacterium colombiense type strain (ALA-1).</title>
        <authorList>
            <person name="Chertkov O."/>
            <person name="Sikorski J."/>
            <person name="Brambilla E."/>
            <person name="Lapidus A."/>
            <person name="Copeland A."/>
            <person name="Glavina Del Rio T."/>
            <person name="Nolan M."/>
            <person name="Lucas S."/>
            <person name="Tice H."/>
            <person name="Cheng J.F."/>
            <person name="Han C."/>
            <person name="Detter J.C."/>
            <person name="Bruce D."/>
            <person name="Tapia R."/>
            <person name="Goodwin L."/>
            <person name="Pitluck S."/>
            <person name="Liolios K."/>
            <person name="Ivanova N."/>
            <person name="Mavromatis K."/>
            <person name="Ovchinnikova G."/>
            <person name="Pati A."/>
            <person name="Chen A."/>
            <person name="Palaniappan K."/>
            <person name="Land M."/>
            <person name="Hauser L."/>
            <person name="Chang Y.J."/>
            <person name="Jeffries C.D."/>
            <person name="Spring S."/>
            <person name="Rohde M."/>
            <person name="Goker M."/>
            <person name="Bristow J."/>
            <person name="Eisen J.A."/>
            <person name="Markowitz V."/>
            <person name="Hugenholtz P."/>
            <person name="Kyrpides N.C."/>
            <person name="Klenk H.P."/>
        </authorList>
    </citation>
    <scope>NUCLEOTIDE SEQUENCE [LARGE SCALE GENOMIC DNA]</scope>
    <source>
        <strain evidence="7">DSM 12261 / ALA-1</strain>
    </source>
</reference>
<dbReference type="InterPro" id="IPR000847">
    <property type="entry name" value="LysR_HTH_N"/>
</dbReference>
<feature type="domain" description="HTH lysR-type" evidence="5">
    <location>
        <begin position="1"/>
        <end position="58"/>
    </location>
</feature>
<dbReference type="Proteomes" id="UP000002366">
    <property type="component" value="Chromosome"/>
</dbReference>
<evidence type="ECO:0000313" key="6">
    <source>
        <dbReference type="EMBL" id="ADE56342.1"/>
    </source>
</evidence>
<sequence length="304" mass="34540">MNLNQLRVFCAIVEEGSFRQAGEKLFLSQPSVSQYIAALEKNYDVKLFLRRGRSISLTPEGRTLYILAQDLFKLVDAVPEKFREMQLLKYGELCIGTTPTCGKTFLPLIMSEYRHKFPHIKVQIKTANEETLLTMIEKDEIELAFFGHNPLLSPSSTLTMQSLGRSSFALIAPPDHPWAQWKIISPAQLLEENFISYSKDTAHYCFVNDFFLNNKLKTPRLTQVDNEELLLQLVTQGFGMGIAMEIAVRKEVKQKEVIILPLQNLAGISREIFLAHSTIKGLTYAGWEMGKIAEQITFSFLNQG</sequence>
<gene>
    <name evidence="6" type="ordered locus">Amico_0195</name>
</gene>
<evidence type="ECO:0000256" key="3">
    <source>
        <dbReference type="ARBA" id="ARBA00023125"/>
    </source>
</evidence>
<name>D5ECR0_AMICL</name>
<dbReference type="InterPro" id="IPR005119">
    <property type="entry name" value="LysR_subst-bd"/>
</dbReference>
<keyword evidence="2" id="KW-0805">Transcription regulation</keyword>
<dbReference type="PANTHER" id="PTHR30126:SF40">
    <property type="entry name" value="HTH-TYPE TRANSCRIPTIONAL REGULATOR GLTR"/>
    <property type="match status" value="1"/>
</dbReference>
<dbReference type="EMBL" id="CP001997">
    <property type="protein sequence ID" value="ADE56342.1"/>
    <property type="molecule type" value="Genomic_DNA"/>
</dbReference>
<dbReference type="eggNOG" id="COG0583">
    <property type="taxonomic scope" value="Bacteria"/>
</dbReference>
<evidence type="ECO:0000256" key="1">
    <source>
        <dbReference type="ARBA" id="ARBA00009437"/>
    </source>
</evidence>
<dbReference type="InterPro" id="IPR036388">
    <property type="entry name" value="WH-like_DNA-bd_sf"/>
</dbReference>
<dbReference type="SUPFAM" id="SSF46785">
    <property type="entry name" value="Winged helix' DNA-binding domain"/>
    <property type="match status" value="1"/>
</dbReference>
<dbReference type="PANTHER" id="PTHR30126">
    <property type="entry name" value="HTH-TYPE TRANSCRIPTIONAL REGULATOR"/>
    <property type="match status" value="1"/>
</dbReference>
<keyword evidence="3" id="KW-0238">DNA-binding</keyword>
<dbReference type="KEGG" id="aco:Amico_0195"/>
<dbReference type="GO" id="GO:0003700">
    <property type="term" value="F:DNA-binding transcription factor activity"/>
    <property type="evidence" value="ECO:0007669"/>
    <property type="project" value="InterPro"/>
</dbReference>
<evidence type="ECO:0000256" key="2">
    <source>
        <dbReference type="ARBA" id="ARBA00023015"/>
    </source>
</evidence>
<organism evidence="6 7">
    <name type="scientific">Aminobacterium colombiense (strain DSM 12261 / ALA-1)</name>
    <dbReference type="NCBI Taxonomy" id="572547"/>
    <lineage>
        <taxon>Bacteria</taxon>
        <taxon>Thermotogati</taxon>
        <taxon>Synergistota</taxon>
        <taxon>Synergistia</taxon>
        <taxon>Synergistales</taxon>
        <taxon>Aminobacteriaceae</taxon>
        <taxon>Aminobacterium</taxon>
    </lineage>
</organism>
<dbReference type="GO" id="GO:0000976">
    <property type="term" value="F:transcription cis-regulatory region binding"/>
    <property type="evidence" value="ECO:0007669"/>
    <property type="project" value="TreeGrafter"/>
</dbReference>
<dbReference type="AlphaFoldDB" id="D5ECR0"/>
<comment type="similarity">
    <text evidence="1">Belongs to the LysR transcriptional regulatory family.</text>
</comment>
<evidence type="ECO:0000259" key="5">
    <source>
        <dbReference type="PROSITE" id="PS50931"/>
    </source>
</evidence>
<keyword evidence="7" id="KW-1185">Reference proteome</keyword>
<dbReference type="PRINTS" id="PR00039">
    <property type="entry name" value="HTHLYSR"/>
</dbReference>
<dbReference type="InterPro" id="IPR036390">
    <property type="entry name" value="WH_DNA-bd_sf"/>
</dbReference>
<dbReference type="Pfam" id="PF00126">
    <property type="entry name" value="HTH_1"/>
    <property type="match status" value="1"/>
</dbReference>
<accession>D5ECR0</accession>
<dbReference type="HOGENOM" id="CLU_039613_6_2_0"/>
<dbReference type="SUPFAM" id="SSF53850">
    <property type="entry name" value="Periplasmic binding protein-like II"/>
    <property type="match status" value="1"/>
</dbReference>
<protein>
    <submittedName>
        <fullName evidence="6">Transcriptional regulator, LysR family</fullName>
    </submittedName>
</protein>
<keyword evidence="4" id="KW-0804">Transcription</keyword>
<dbReference type="Gene3D" id="1.10.10.10">
    <property type="entry name" value="Winged helix-like DNA-binding domain superfamily/Winged helix DNA-binding domain"/>
    <property type="match status" value="1"/>
</dbReference>
<dbReference type="Pfam" id="PF03466">
    <property type="entry name" value="LysR_substrate"/>
    <property type="match status" value="1"/>
</dbReference>
<dbReference type="PROSITE" id="PS50931">
    <property type="entry name" value="HTH_LYSR"/>
    <property type="match status" value="1"/>
</dbReference>